<dbReference type="PANTHER" id="PTHR30462">
    <property type="entry name" value="INTERMEMBRANE TRANSPORT PROTEIN PQIB-RELATED"/>
    <property type="match status" value="1"/>
</dbReference>
<evidence type="ECO:0000256" key="2">
    <source>
        <dbReference type="ARBA" id="ARBA00022475"/>
    </source>
</evidence>
<dbReference type="NCBIfam" id="NF008070">
    <property type="entry name" value="PRK10807.1"/>
    <property type="match status" value="1"/>
</dbReference>
<evidence type="ECO:0000256" key="7">
    <source>
        <dbReference type="SAM" id="Phobius"/>
    </source>
</evidence>
<name>A0A1H7SLP6_9GAMM</name>
<dbReference type="PANTHER" id="PTHR30462:SF2">
    <property type="entry name" value="INTERMEMBRANE TRANSPORT PROTEIN PQIB"/>
    <property type="match status" value="1"/>
</dbReference>
<keyword evidence="2" id="KW-1003">Cell membrane</keyword>
<keyword evidence="5 7" id="KW-1133">Transmembrane helix</keyword>
<keyword evidence="3" id="KW-0997">Cell inner membrane</keyword>
<dbReference type="InterPro" id="IPR051800">
    <property type="entry name" value="PqiA-PqiB_transport"/>
</dbReference>
<dbReference type="Pfam" id="PF02470">
    <property type="entry name" value="MlaD"/>
    <property type="match status" value="2"/>
</dbReference>
<evidence type="ECO:0000256" key="1">
    <source>
        <dbReference type="ARBA" id="ARBA00004533"/>
    </source>
</evidence>
<keyword evidence="6 7" id="KW-0472">Membrane</keyword>
<evidence type="ECO:0000313" key="10">
    <source>
        <dbReference type="Proteomes" id="UP000199297"/>
    </source>
</evidence>
<proteinExistence type="predicted"/>
<evidence type="ECO:0000256" key="3">
    <source>
        <dbReference type="ARBA" id="ARBA00022519"/>
    </source>
</evidence>
<keyword evidence="4 7" id="KW-0812">Transmembrane</keyword>
<dbReference type="Proteomes" id="UP000199297">
    <property type="component" value="Unassembled WGS sequence"/>
</dbReference>
<dbReference type="GO" id="GO:0005886">
    <property type="term" value="C:plasma membrane"/>
    <property type="evidence" value="ECO:0007669"/>
    <property type="project" value="UniProtKB-SubCell"/>
</dbReference>
<dbReference type="EMBL" id="FOBI01000019">
    <property type="protein sequence ID" value="SEL73435.1"/>
    <property type="molecule type" value="Genomic_DNA"/>
</dbReference>
<feature type="domain" description="Mce/MlaD" evidence="8">
    <location>
        <begin position="290"/>
        <end position="391"/>
    </location>
</feature>
<sequence length="552" mass="60877">MNNSSTPEANVKPVKTVSPIWFVPLIAVFIGCWMLYYQLSTEGTEIKIHFATAEGMEAGKTKIKSRNVDIGEVSKIELNQTGNGVIVTAKIKASAEQFLVADSMFWVVAPQISHTGVSGLSTLISGVYIEISPGKSQSERLQFDALNSPPVTPVDTPGLHITLNSDDQFAYAKGDPIIYKGLTVGQFEDIYFNFDERVVYYNVFIKAPYHQLLTSNTKFWDVSGIQFDLNADGISVKTGNFETMLTNGVTFGIPDGMPVGEKIGERSYFDIYKNQDAADDERYRRSIEFVVLVSDSIRGLSVGAPVEYRGVQIGQVSSTNMALKIADENITKNDFKIPVLISLQPGRIGLPDNEQGQRIMAEQNMQWIKHGLNAVLRTGNLLTGSLYVDLQHNKDQASRETQQYGEYAVIPTSSDNFAQMTAKAEQFMDNLNNIPLHSLSNNANHLMQEIGESAQAIAKMSESLEALLSDVKQQQVSSELSNTLQSINLLTKDLSSGSQAYQDVRTTLKTLTATMNELKPLLKQLKHQPNSLIFNNGVTTEPEPSKHSGAQQ</sequence>
<dbReference type="AlphaFoldDB" id="A0A1H7SLP6"/>
<accession>A0A1H7SLP6</accession>
<dbReference type="RefSeq" id="WP_085285726.1">
    <property type="nucleotide sequence ID" value="NZ_FOBI01000019.1"/>
</dbReference>
<feature type="transmembrane region" description="Helical" evidence="7">
    <location>
        <begin position="20"/>
        <end position="39"/>
    </location>
</feature>
<evidence type="ECO:0000256" key="5">
    <source>
        <dbReference type="ARBA" id="ARBA00022989"/>
    </source>
</evidence>
<gene>
    <name evidence="9" type="ORF">SAMN05216262_11954</name>
</gene>
<feature type="domain" description="Mce/MlaD" evidence="8">
    <location>
        <begin position="43"/>
        <end position="134"/>
    </location>
</feature>
<dbReference type="OrthoDB" id="9806984at2"/>
<protein>
    <submittedName>
        <fullName evidence="9">Paraquat-inducible protein B</fullName>
    </submittedName>
</protein>
<dbReference type="InterPro" id="IPR003399">
    <property type="entry name" value="Mce/MlaD"/>
</dbReference>
<evidence type="ECO:0000259" key="8">
    <source>
        <dbReference type="Pfam" id="PF02470"/>
    </source>
</evidence>
<comment type="subcellular location">
    <subcellularLocation>
        <location evidence="1">Cell inner membrane</location>
    </subcellularLocation>
</comment>
<evidence type="ECO:0000256" key="4">
    <source>
        <dbReference type="ARBA" id="ARBA00022692"/>
    </source>
</evidence>
<dbReference type="STRING" id="641665.GCA_002104455_01412"/>
<evidence type="ECO:0000313" key="9">
    <source>
        <dbReference type="EMBL" id="SEL73435.1"/>
    </source>
</evidence>
<evidence type="ECO:0000256" key="6">
    <source>
        <dbReference type="ARBA" id="ARBA00023136"/>
    </source>
</evidence>
<keyword evidence="10" id="KW-1185">Reference proteome</keyword>
<reference evidence="10" key="1">
    <citation type="submission" date="2016-10" db="EMBL/GenBank/DDBJ databases">
        <authorList>
            <person name="Varghese N."/>
            <person name="Submissions S."/>
        </authorList>
    </citation>
    <scope>NUCLEOTIDE SEQUENCE [LARGE SCALE GENOMIC DNA]</scope>
    <source>
        <strain evidence="10">CGMCC 1.9127</strain>
    </source>
</reference>
<organism evidence="9 10">
    <name type="scientific">Colwellia chukchiensis</name>
    <dbReference type="NCBI Taxonomy" id="641665"/>
    <lineage>
        <taxon>Bacteria</taxon>
        <taxon>Pseudomonadati</taxon>
        <taxon>Pseudomonadota</taxon>
        <taxon>Gammaproteobacteria</taxon>
        <taxon>Alteromonadales</taxon>
        <taxon>Colwelliaceae</taxon>
        <taxon>Colwellia</taxon>
    </lineage>
</organism>